<organism evidence="1 2">
    <name type="scientific">Synechococcus phage Syn19</name>
    <dbReference type="NCBI Taxonomy" id="445684"/>
    <lineage>
        <taxon>Viruses</taxon>
        <taxon>Duplodnaviria</taxon>
        <taxon>Heunggongvirae</taxon>
        <taxon>Uroviricota</taxon>
        <taxon>Caudoviricetes</taxon>
        <taxon>Pantevenvirales</taxon>
        <taxon>Kyanoviridae</taxon>
        <taxon>Pontusvirus</taxon>
        <taxon>Pontusvirus syn19</taxon>
    </lineage>
</organism>
<proteinExistence type="predicted"/>
<dbReference type="EMBL" id="GU071106">
    <property type="protein sequence ID" value="ADO99402.1"/>
    <property type="molecule type" value="Genomic_DNA"/>
</dbReference>
<dbReference type="OrthoDB" id="29924at10239"/>
<keyword evidence="2" id="KW-1185">Reference proteome</keyword>
<reference evidence="1 2" key="1">
    <citation type="journal article" date="2010" name="Environ. Microbiol.">
        <title>Genomic analysis of oceanic cyanobacterial myoviruses compared with T4-like myoviruses from diverse hosts and environments.</title>
        <authorList>
            <person name="Sullivan M.B."/>
            <person name="Huang K.H."/>
            <person name="Ignacio-Espinoza J.C."/>
            <person name="Berlin A.M."/>
            <person name="Kelly L."/>
            <person name="Weigele P.R."/>
            <person name="DeFrancesco A.S."/>
            <person name="Kern S.E."/>
            <person name="Thompson L.R."/>
            <person name="Young S."/>
            <person name="Yandava C."/>
            <person name="Fu R."/>
            <person name="Krastins B."/>
            <person name="Chase M."/>
            <person name="Sarracino D."/>
            <person name="Osburne M.S."/>
            <person name="Henn M.R."/>
            <person name="Chisholm S.W."/>
        </authorList>
    </citation>
    <scope>NUCLEOTIDE SEQUENCE [LARGE SCALE GENOMIC DNA]</scope>
    <source>
        <strain evidence="1">Syn19</strain>
    </source>
</reference>
<evidence type="ECO:0000313" key="2">
    <source>
        <dbReference type="Proteomes" id="UP000006535"/>
    </source>
</evidence>
<evidence type="ECO:0000313" key="1">
    <source>
        <dbReference type="EMBL" id="ADO99402.1"/>
    </source>
</evidence>
<gene>
    <name evidence="1" type="ORF">Syn19_155</name>
</gene>
<accession>E3SQC0</accession>
<dbReference type="GeneID" id="10328414"/>
<name>E3SQC0_9CAUD</name>
<sequence>MEALQVGQWYSLPGVDDVLIGLITREEFLSYPEWITQRNTRNRIKKKGVIDHLRKLFPTHHVVALGELTEDDVWEDGTQYDAGQGWRLDANSRGLVWQEGLSDRVPENVLAVKYRDKTLTGLRSIYWAFDNPTAAEIAAEVVTGCMKSLKLLPKTKKFKEGQFVTALSYTCMWDNATSYGERGLWSDSGSDDITQSEYKRMKTLEAVYEYRETIKAVDALIDKTGYNKQFDQTFLTALFLFHLKYGPFDDKVQTLCSLIAETVLDEDGEIVPVPVASKGKLNAASWIVRENNTPSRIPNRGKIDGFYEGVPFFCYWLTIASEQGLKHKQNEGPKVGYRKWFDNTFMKRKNHLDLVAELTTTTES</sequence>
<dbReference type="KEGG" id="vg:10328414"/>
<dbReference type="RefSeq" id="YP_004323988.1">
    <property type="nucleotide sequence ID" value="NC_015286.1"/>
</dbReference>
<dbReference type="Proteomes" id="UP000006535">
    <property type="component" value="Segment"/>
</dbReference>
<protein>
    <submittedName>
        <fullName evidence="1">Uncharacterized protein</fullName>
    </submittedName>
</protein>